<feature type="transmembrane region" description="Helical" evidence="9">
    <location>
        <begin position="297"/>
        <end position="319"/>
    </location>
</feature>
<dbReference type="InterPro" id="IPR006667">
    <property type="entry name" value="SLC41_membr_dom"/>
</dbReference>
<keyword evidence="8 9" id="KW-0472">Membrane</keyword>
<keyword evidence="5" id="KW-0460">Magnesium</keyword>
<evidence type="ECO:0000313" key="11">
    <source>
        <dbReference type="Proteomes" id="UP000046392"/>
    </source>
</evidence>
<dbReference type="PANTHER" id="PTHR16228:SF21">
    <property type="entry name" value="SLC41A_MGTE INTEGRAL MEMBRANE DOMAIN-CONTAINING PROTEIN"/>
    <property type="match status" value="1"/>
</dbReference>
<evidence type="ECO:0000256" key="1">
    <source>
        <dbReference type="ARBA" id="ARBA00004141"/>
    </source>
</evidence>
<evidence type="ECO:0000256" key="5">
    <source>
        <dbReference type="ARBA" id="ARBA00022842"/>
    </source>
</evidence>
<feature type="transmembrane region" description="Helical" evidence="9">
    <location>
        <begin position="190"/>
        <end position="209"/>
    </location>
</feature>
<evidence type="ECO:0000256" key="6">
    <source>
        <dbReference type="ARBA" id="ARBA00022989"/>
    </source>
</evidence>
<keyword evidence="4 9" id="KW-0812">Transmembrane</keyword>
<feature type="transmembrane region" description="Helical" evidence="9">
    <location>
        <begin position="490"/>
        <end position="509"/>
    </location>
</feature>
<dbReference type="Gene3D" id="1.10.357.20">
    <property type="entry name" value="SLC41 divalent cation transporters, integral membrane domain"/>
    <property type="match status" value="2"/>
</dbReference>
<evidence type="ECO:0000259" key="10">
    <source>
        <dbReference type="Pfam" id="PF01769"/>
    </source>
</evidence>
<evidence type="ECO:0000256" key="3">
    <source>
        <dbReference type="ARBA" id="ARBA00022448"/>
    </source>
</evidence>
<feature type="transmembrane region" description="Helical" evidence="9">
    <location>
        <begin position="128"/>
        <end position="147"/>
    </location>
</feature>
<name>A0A0N5B6P6_STREA</name>
<feature type="transmembrane region" description="Helical" evidence="9">
    <location>
        <begin position="331"/>
        <end position="349"/>
    </location>
</feature>
<keyword evidence="3" id="KW-0813">Transport</keyword>
<feature type="transmembrane region" description="Helical" evidence="9">
    <location>
        <begin position="453"/>
        <end position="478"/>
    </location>
</feature>
<dbReference type="InterPro" id="IPR045349">
    <property type="entry name" value="SLC41A1-3"/>
</dbReference>
<sequence>MKENNIQHSSLVSNILIDNDNQSVPYIDSYRQSDRSANKPIITNLEGSEEKDELQDAIGYTDSNIFLPETLCTESFSASNIFLENPNDARKDVAETPAQFVTQSCITYIITGLAFVSSGLIFDNQKNGAFLSRYSLGVMLAPALLGLKGNIETTFASRLTTAFHCGKLQKRSAAISYFFGNMALVQIQSVLVSMFIVICASTIGIFFTQGTTLNRHFVEQIFVLMAAAIISTSLCSLFLGFFLFAILKYSKKWEINPDNFLAPLSASLGDFITMILFLLSGYLFVVIGNHVNSFARIAIPIFIVIFFILFGAYCGYVAYNETSSKKVLKNGWLPIIVASAVSNVAGYILEDGKLDKKGMLLLQPLICGLLGNRVSVQCSRLSSSLHKSKVEYGKFPNNNSLYSFFNPLNTYFAGDFNSKIAISQIITSVPAQYMFASLSFLINETYHVKKVFYLYYALLFFFLMVVLMHVCNSFVHLIWMMKHDPDTVSIPILTSVTDVVSTFGLYILLSNIGDGIKYINPNQHGSGYCESNNTSTFSA</sequence>
<feature type="domain" description="SLC41A/MgtE integral membrane" evidence="10">
    <location>
        <begin position="363"/>
        <end position="506"/>
    </location>
</feature>
<organism evidence="11 12">
    <name type="scientific">Strongyloides papillosus</name>
    <name type="common">Intestinal threadworm</name>
    <dbReference type="NCBI Taxonomy" id="174720"/>
    <lineage>
        <taxon>Eukaryota</taxon>
        <taxon>Metazoa</taxon>
        <taxon>Ecdysozoa</taxon>
        <taxon>Nematoda</taxon>
        <taxon>Chromadorea</taxon>
        <taxon>Rhabditida</taxon>
        <taxon>Tylenchina</taxon>
        <taxon>Panagrolaimomorpha</taxon>
        <taxon>Strongyloidoidea</taxon>
        <taxon>Strongyloididae</taxon>
        <taxon>Strongyloides</taxon>
    </lineage>
</organism>
<proteinExistence type="inferred from homology"/>
<dbReference type="AlphaFoldDB" id="A0A0N5B6P6"/>
<keyword evidence="7" id="KW-0406">Ion transport</keyword>
<dbReference type="PANTHER" id="PTHR16228">
    <property type="entry name" value="DIVALENT CATION TRANSPORTER SOLUTE CARRIER FAMILY 41"/>
    <property type="match status" value="1"/>
</dbReference>
<feature type="domain" description="SLC41A/MgtE integral membrane" evidence="10">
    <location>
        <begin position="142"/>
        <end position="279"/>
    </location>
</feature>
<evidence type="ECO:0000256" key="4">
    <source>
        <dbReference type="ARBA" id="ARBA00022692"/>
    </source>
</evidence>
<dbReference type="Pfam" id="PF01769">
    <property type="entry name" value="MgtE"/>
    <property type="match status" value="2"/>
</dbReference>
<evidence type="ECO:0000256" key="8">
    <source>
        <dbReference type="ARBA" id="ARBA00023136"/>
    </source>
</evidence>
<evidence type="ECO:0000256" key="9">
    <source>
        <dbReference type="SAM" id="Phobius"/>
    </source>
</evidence>
<protein>
    <submittedName>
        <fullName evidence="12">Divalent cation transporter</fullName>
    </submittedName>
</protein>
<dbReference type="InterPro" id="IPR036739">
    <property type="entry name" value="SLC41_membr_dom_sf"/>
</dbReference>
<evidence type="ECO:0000256" key="2">
    <source>
        <dbReference type="ARBA" id="ARBA00009749"/>
    </source>
</evidence>
<dbReference type="Proteomes" id="UP000046392">
    <property type="component" value="Unplaced"/>
</dbReference>
<reference evidence="12" key="1">
    <citation type="submission" date="2017-02" db="UniProtKB">
        <authorList>
            <consortium name="WormBaseParasite"/>
        </authorList>
    </citation>
    <scope>IDENTIFICATION</scope>
</reference>
<comment type="similarity">
    <text evidence="2">Belongs to the SLC41A transporter family.</text>
</comment>
<dbReference type="GO" id="GO:0005886">
    <property type="term" value="C:plasma membrane"/>
    <property type="evidence" value="ECO:0007669"/>
    <property type="project" value="TreeGrafter"/>
</dbReference>
<accession>A0A0N5B6P6</accession>
<feature type="transmembrane region" description="Helical" evidence="9">
    <location>
        <begin position="420"/>
        <end position="441"/>
    </location>
</feature>
<dbReference type="WBParaSite" id="SPAL_0000173300.1">
    <property type="protein sequence ID" value="SPAL_0000173300.1"/>
    <property type="gene ID" value="SPAL_0000173300"/>
</dbReference>
<comment type="subcellular location">
    <subcellularLocation>
        <location evidence="1">Membrane</location>
        <topology evidence="1">Multi-pass membrane protein</topology>
    </subcellularLocation>
</comment>
<keyword evidence="6 9" id="KW-1133">Transmembrane helix</keyword>
<dbReference type="SUPFAM" id="SSF161093">
    <property type="entry name" value="MgtE membrane domain-like"/>
    <property type="match status" value="2"/>
</dbReference>
<feature type="transmembrane region" description="Helical" evidence="9">
    <location>
        <begin position="259"/>
        <end position="285"/>
    </location>
</feature>
<feature type="transmembrane region" description="Helical" evidence="9">
    <location>
        <begin position="221"/>
        <end position="247"/>
    </location>
</feature>
<keyword evidence="11" id="KW-1185">Reference proteome</keyword>
<feature type="transmembrane region" description="Helical" evidence="9">
    <location>
        <begin position="100"/>
        <end position="122"/>
    </location>
</feature>
<evidence type="ECO:0000256" key="7">
    <source>
        <dbReference type="ARBA" id="ARBA00023065"/>
    </source>
</evidence>
<evidence type="ECO:0000313" key="12">
    <source>
        <dbReference type="WBParaSite" id="SPAL_0000173300.1"/>
    </source>
</evidence>
<dbReference type="GO" id="GO:0008324">
    <property type="term" value="F:monoatomic cation transmembrane transporter activity"/>
    <property type="evidence" value="ECO:0007669"/>
    <property type="project" value="InterPro"/>
</dbReference>